<dbReference type="AlphaFoldDB" id="A0A0D1YRN6"/>
<dbReference type="EMBL" id="KN847494">
    <property type="protein sequence ID" value="KIW17906.1"/>
    <property type="molecule type" value="Genomic_DNA"/>
</dbReference>
<dbReference type="CDD" id="cd00067">
    <property type="entry name" value="GAL4"/>
    <property type="match status" value="1"/>
</dbReference>
<evidence type="ECO:0000256" key="4">
    <source>
        <dbReference type="ARBA" id="ARBA00023242"/>
    </source>
</evidence>
<organism evidence="7 8">
    <name type="scientific">Exophiala spinifera</name>
    <dbReference type="NCBI Taxonomy" id="91928"/>
    <lineage>
        <taxon>Eukaryota</taxon>
        <taxon>Fungi</taxon>
        <taxon>Dikarya</taxon>
        <taxon>Ascomycota</taxon>
        <taxon>Pezizomycotina</taxon>
        <taxon>Eurotiomycetes</taxon>
        <taxon>Chaetothyriomycetidae</taxon>
        <taxon>Chaetothyriales</taxon>
        <taxon>Herpotrichiellaceae</taxon>
        <taxon>Exophiala</taxon>
    </lineage>
</organism>
<dbReference type="InterPro" id="IPR036864">
    <property type="entry name" value="Zn2-C6_fun-type_DNA-bd_sf"/>
</dbReference>
<evidence type="ECO:0000259" key="6">
    <source>
        <dbReference type="PROSITE" id="PS50048"/>
    </source>
</evidence>
<dbReference type="SMART" id="SM00066">
    <property type="entry name" value="GAL4"/>
    <property type="match status" value="1"/>
</dbReference>
<dbReference type="InterPro" id="IPR021858">
    <property type="entry name" value="Fun_TF"/>
</dbReference>
<gene>
    <name evidence="7" type="ORF">PV08_05101</name>
</gene>
<feature type="region of interest" description="Disordered" evidence="5">
    <location>
        <begin position="71"/>
        <end position="97"/>
    </location>
</feature>
<dbReference type="GO" id="GO:0000981">
    <property type="term" value="F:DNA-binding transcription factor activity, RNA polymerase II-specific"/>
    <property type="evidence" value="ECO:0007669"/>
    <property type="project" value="InterPro"/>
</dbReference>
<dbReference type="GO" id="GO:0003677">
    <property type="term" value="F:DNA binding"/>
    <property type="evidence" value="ECO:0007669"/>
    <property type="project" value="UniProtKB-KW"/>
</dbReference>
<proteinExistence type="predicted"/>
<dbReference type="RefSeq" id="XP_016238122.1">
    <property type="nucleotide sequence ID" value="XM_016379445.1"/>
</dbReference>
<keyword evidence="4" id="KW-0539">Nucleus</keyword>
<evidence type="ECO:0000256" key="5">
    <source>
        <dbReference type="SAM" id="MobiDB-lite"/>
    </source>
</evidence>
<dbReference type="PANTHER" id="PTHR38791">
    <property type="entry name" value="ZN(II)2CYS6 TRANSCRIPTION FACTOR (EUROFUNG)-RELATED-RELATED"/>
    <property type="match status" value="1"/>
</dbReference>
<evidence type="ECO:0000256" key="3">
    <source>
        <dbReference type="ARBA" id="ARBA00023163"/>
    </source>
</evidence>
<dbReference type="InterPro" id="IPR001138">
    <property type="entry name" value="Zn2Cys6_DnaBD"/>
</dbReference>
<protein>
    <recommendedName>
        <fullName evidence="6">Zn(2)-C6 fungal-type domain-containing protein</fullName>
    </recommendedName>
</protein>
<evidence type="ECO:0000313" key="7">
    <source>
        <dbReference type="EMBL" id="KIW17906.1"/>
    </source>
</evidence>
<dbReference type="Proteomes" id="UP000053328">
    <property type="component" value="Unassembled WGS sequence"/>
</dbReference>
<dbReference type="SUPFAM" id="SSF57701">
    <property type="entry name" value="Zn2/Cys6 DNA-binding domain"/>
    <property type="match status" value="1"/>
</dbReference>
<keyword evidence="8" id="KW-1185">Reference proteome</keyword>
<dbReference type="Pfam" id="PF00172">
    <property type="entry name" value="Zn_clus"/>
    <property type="match status" value="1"/>
</dbReference>
<sequence length="509" mass="55901">MTYCGRPSTACHACRQKRGKCDRRKPGCGQCARKRISCPGYRDPDTIVVRDQTVSTIRRFRAKRDRLTKELTPHESAILPPVHEHPTKPTKPTTTPPDSLSFGLAIAPAPEDAASAFFLFCYAPAGPMACLPILANVCSPADVLLMPALLAPALAILSFEFKQPSLMKLARKNYATALKEVNLALASPTHVANDSTLASVLLLALFEAVAFQRSDSLNSWTVHVNGAAELLKVRGPSQFESALGRALFLDVSNGIYASCAQRRIATPAAISELWVHWRKIAGDDGPEVGMGRVSDAMANLLARMTASGEESLGNEGVVREGLELDALLVHLLEQLEEISPYQTLPPVEVPTLAYNNVAHNYKSPQAARHWNVLRMMRMFVNKWVYRAASAMQDVSIGGVGSEEVILPERLLEMTARNSETMAFDVLSSVPFFQCLPSWRHSNQSMARWLIWPLSAVAVSMFVPVSAQMYARNSLQAIVKDSGLSQAAEALDMVDERRSLENWLHLCHLS</sequence>
<dbReference type="STRING" id="91928.A0A0D1YRN6"/>
<reference evidence="7 8" key="1">
    <citation type="submission" date="2015-01" db="EMBL/GenBank/DDBJ databases">
        <title>The Genome Sequence of Exophiala spinifera CBS89968.</title>
        <authorList>
            <consortium name="The Broad Institute Genomics Platform"/>
            <person name="Cuomo C."/>
            <person name="de Hoog S."/>
            <person name="Gorbushina A."/>
            <person name="Stielow B."/>
            <person name="Teixiera M."/>
            <person name="Abouelleil A."/>
            <person name="Chapman S.B."/>
            <person name="Priest M."/>
            <person name="Young S.K."/>
            <person name="Wortman J."/>
            <person name="Nusbaum C."/>
            <person name="Birren B."/>
        </authorList>
    </citation>
    <scope>NUCLEOTIDE SEQUENCE [LARGE SCALE GENOMIC DNA]</scope>
    <source>
        <strain evidence="7 8">CBS 89968</strain>
    </source>
</reference>
<dbReference type="VEuPathDB" id="FungiDB:PV08_05101"/>
<keyword evidence="3" id="KW-0804">Transcription</keyword>
<evidence type="ECO:0000256" key="1">
    <source>
        <dbReference type="ARBA" id="ARBA00023015"/>
    </source>
</evidence>
<evidence type="ECO:0000256" key="2">
    <source>
        <dbReference type="ARBA" id="ARBA00023125"/>
    </source>
</evidence>
<dbReference type="PROSITE" id="PS50048">
    <property type="entry name" value="ZN2_CY6_FUNGAL_2"/>
    <property type="match status" value="1"/>
</dbReference>
<dbReference type="PROSITE" id="PS00463">
    <property type="entry name" value="ZN2_CY6_FUNGAL_1"/>
    <property type="match status" value="1"/>
</dbReference>
<dbReference type="HOGENOM" id="CLU_013866_5_3_1"/>
<evidence type="ECO:0000313" key="8">
    <source>
        <dbReference type="Proteomes" id="UP000053328"/>
    </source>
</evidence>
<dbReference type="InterPro" id="IPR053175">
    <property type="entry name" value="DHMBA_Reg_Transcription_Factor"/>
</dbReference>
<dbReference type="GeneID" id="27332184"/>
<name>A0A0D1YRN6_9EURO</name>
<keyword evidence="2" id="KW-0238">DNA-binding</keyword>
<dbReference type="GO" id="GO:0008270">
    <property type="term" value="F:zinc ion binding"/>
    <property type="evidence" value="ECO:0007669"/>
    <property type="project" value="InterPro"/>
</dbReference>
<accession>A0A0D1YRN6</accession>
<keyword evidence="1" id="KW-0805">Transcription regulation</keyword>
<dbReference type="OrthoDB" id="5429770at2759"/>
<feature type="domain" description="Zn(2)-C6 fungal-type" evidence="6">
    <location>
        <begin position="10"/>
        <end position="38"/>
    </location>
</feature>
<dbReference type="Gene3D" id="4.10.240.10">
    <property type="entry name" value="Zn(2)-C6 fungal-type DNA-binding domain"/>
    <property type="match status" value="1"/>
</dbReference>
<dbReference type="Pfam" id="PF11951">
    <property type="entry name" value="Fungal_trans_2"/>
    <property type="match status" value="1"/>
</dbReference>